<dbReference type="EMBL" id="JACEFO010002615">
    <property type="protein sequence ID" value="KAF8654403.1"/>
    <property type="molecule type" value="Genomic_DNA"/>
</dbReference>
<proteinExistence type="predicted"/>
<accession>A0A835AEF5</accession>
<name>A0A835AEF5_9POAL</name>
<reference evidence="1" key="1">
    <citation type="submission" date="2020-07" db="EMBL/GenBank/DDBJ databases">
        <title>Genome sequence and genetic diversity analysis of an under-domesticated orphan crop, white fonio (Digitaria exilis).</title>
        <authorList>
            <person name="Bennetzen J.L."/>
            <person name="Chen S."/>
            <person name="Ma X."/>
            <person name="Wang X."/>
            <person name="Yssel A.E.J."/>
            <person name="Chaluvadi S.R."/>
            <person name="Johnson M."/>
            <person name="Gangashetty P."/>
            <person name="Hamidou F."/>
            <person name="Sanogo M.D."/>
            <person name="Zwaenepoel A."/>
            <person name="Wallace J."/>
            <person name="Van De Peer Y."/>
            <person name="Van Deynze A."/>
        </authorList>
    </citation>
    <scope>NUCLEOTIDE SEQUENCE</scope>
    <source>
        <tissue evidence="1">Leaves</tissue>
    </source>
</reference>
<evidence type="ECO:0000313" key="1">
    <source>
        <dbReference type="EMBL" id="KAF8654403.1"/>
    </source>
</evidence>
<organism evidence="1 2">
    <name type="scientific">Digitaria exilis</name>
    <dbReference type="NCBI Taxonomy" id="1010633"/>
    <lineage>
        <taxon>Eukaryota</taxon>
        <taxon>Viridiplantae</taxon>
        <taxon>Streptophyta</taxon>
        <taxon>Embryophyta</taxon>
        <taxon>Tracheophyta</taxon>
        <taxon>Spermatophyta</taxon>
        <taxon>Magnoliopsida</taxon>
        <taxon>Liliopsida</taxon>
        <taxon>Poales</taxon>
        <taxon>Poaceae</taxon>
        <taxon>PACMAD clade</taxon>
        <taxon>Panicoideae</taxon>
        <taxon>Panicodae</taxon>
        <taxon>Paniceae</taxon>
        <taxon>Anthephorinae</taxon>
        <taxon>Digitaria</taxon>
    </lineage>
</organism>
<sequence length="60" mass="6663">MTDSESLTECRFHFFSVCSDQHLCCGGHWLTFCGPPVPDARNFLLPRKQVCTGEKAFGGP</sequence>
<protein>
    <submittedName>
        <fullName evidence="1">Uncharacterized protein</fullName>
    </submittedName>
</protein>
<gene>
    <name evidence="1" type="ORF">HU200_061585</name>
</gene>
<comment type="caution">
    <text evidence="1">The sequence shown here is derived from an EMBL/GenBank/DDBJ whole genome shotgun (WGS) entry which is preliminary data.</text>
</comment>
<keyword evidence="2" id="KW-1185">Reference proteome</keyword>
<dbReference type="AlphaFoldDB" id="A0A835AEF5"/>
<dbReference type="OrthoDB" id="10446753at2759"/>
<evidence type="ECO:0000313" key="2">
    <source>
        <dbReference type="Proteomes" id="UP000636709"/>
    </source>
</evidence>
<dbReference type="Proteomes" id="UP000636709">
    <property type="component" value="Unassembled WGS sequence"/>
</dbReference>